<feature type="region of interest" description="Disordered" evidence="1">
    <location>
        <begin position="29"/>
        <end position="49"/>
    </location>
</feature>
<dbReference type="AlphaFoldDB" id="A0A1G6JES8"/>
<dbReference type="EMBL" id="FMYG01000003">
    <property type="protein sequence ID" value="SDC17254.1"/>
    <property type="molecule type" value="Genomic_DNA"/>
</dbReference>
<organism evidence="2 3">
    <name type="scientific">Microbacterium enclense</name>
    <dbReference type="NCBI Taxonomy" id="993073"/>
    <lineage>
        <taxon>Bacteria</taxon>
        <taxon>Bacillati</taxon>
        <taxon>Actinomycetota</taxon>
        <taxon>Actinomycetes</taxon>
        <taxon>Micrococcales</taxon>
        <taxon>Microbacteriaceae</taxon>
        <taxon>Microbacterium</taxon>
    </lineage>
</organism>
<name>A0A1G6JES8_9MICO</name>
<reference evidence="2 3" key="1">
    <citation type="submission" date="2016-09" db="EMBL/GenBank/DDBJ databases">
        <authorList>
            <person name="Capua I."/>
            <person name="De Benedictis P."/>
            <person name="Joannis T."/>
            <person name="Lombin L.H."/>
            <person name="Cattoli G."/>
        </authorList>
    </citation>
    <scope>NUCLEOTIDE SEQUENCE [LARGE SCALE GENOMIC DNA]</scope>
    <source>
        <strain evidence="2 3">NIO-1002</strain>
    </source>
</reference>
<proteinExistence type="predicted"/>
<evidence type="ECO:0000313" key="3">
    <source>
        <dbReference type="Proteomes" id="UP000183203"/>
    </source>
</evidence>
<protein>
    <submittedName>
        <fullName evidence="2">Uncharacterized protein</fullName>
    </submittedName>
</protein>
<evidence type="ECO:0000313" key="2">
    <source>
        <dbReference type="EMBL" id="SDC17254.1"/>
    </source>
</evidence>
<gene>
    <name evidence="2" type="ORF">SAMN05216418_1804</name>
</gene>
<dbReference type="Proteomes" id="UP000183203">
    <property type="component" value="Unassembled WGS sequence"/>
</dbReference>
<evidence type="ECO:0000256" key="1">
    <source>
        <dbReference type="SAM" id="MobiDB-lite"/>
    </source>
</evidence>
<accession>A0A1G6JES8</accession>
<sequence length="287" mass="30678">MCARGAVRRPGSVSPDSALDVFGRAPTAVEPHEAAASAPARRPVRRRAEVRSAHCRDLLDGRMNTVATRPGEPLLRRQGVICTGAQTLGIRLQDRIGSFQPRLASAAKVTLAAFCRGNTGENGPCQGCQGSRYYVRDQRERDREKAFSVSLFSLMDSYRSLPTLAPRTTSACFRGFSGHATLASALAEAGNLGRRPLPPPINGSRFVGPPMARITVANHVPQGNDRALRSSAPSPGGGVRARLCVGADEPGGAALRPVICVRGSPPTPPRWMWRRRLSACSAWPARA</sequence>